<evidence type="ECO:0000256" key="3">
    <source>
        <dbReference type="SAM" id="SignalP"/>
    </source>
</evidence>
<evidence type="ECO:0000256" key="1">
    <source>
        <dbReference type="ARBA" id="ARBA00006432"/>
    </source>
</evidence>
<evidence type="ECO:0000313" key="4">
    <source>
        <dbReference type="EMBL" id="GJN12132.1"/>
    </source>
</evidence>
<comment type="similarity">
    <text evidence="1">Belongs to the ATP-dependent AMP-binding enzyme family.</text>
</comment>
<name>A0AAV5DPT6_ELECO</name>
<dbReference type="SUPFAM" id="SSF56801">
    <property type="entry name" value="Acetyl-CoA synthetase-like"/>
    <property type="match status" value="1"/>
</dbReference>
<accession>A0AAV5DPT6</accession>
<evidence type="ECO:0000313" key="5">
    <source>
        <dbReference type="Proteomes" id="UP001054889"/>
    </source>
</evidence>
<dbReference type="AlphaFoldDB" id="A0AAV5DPT6"/>
<proteinExistence type="inferred from homology"/>
<keyword evidence="2" id="KW-0436">Ligase</keyword>
<dbReference type="EMBL" id="BQKI01000021">
    <property type="protein sequence ID" value="GJN12132.1"/>
    <property type="molecule type" value="Genomic_DNA"/>
</dbReference>
<keyword evidence="5" id="KW-1185">Reference proteome</keyword>
<feature type="chain" id="PRO_5043876262" evidence="3">
    <location>
        <begin position="25"/>
        <end position="214"/>
    </location>
</feature>
<gene>
    <name evidence="4" type="primary">ga30384</name>
    <name evidence="4" type="ORF">PR202_ga30384</name>
</gene>
<keyword evidence="3" id="KW-0732">Signal</keyword>
<dbReference type="Proteomes" id="UP001054889">
    <property type="component" value="Unassembled WGS sequence"/>
</dbReference>
<evidence type="ECO:0000256" key="2">
    <source>
        <dbReference type="ARBA" id="ARBA00022598"/>
    </source>
</evidence>
<feature type="signal peptide" evidence="3">
    <location>
        <begin position="1"/>
        <end position="24"/>
    </location>
</feature>
<dbReference type="PANTHER" id="PTHR43859:SF57">
    <property type="entry name" value="ACYL-ACTIVATING ENZYME 8-RELATED"/>
    <property type="match status" value="1"/>
</dbReference>
<reference evidence="4" key="1">
    <citation type="journal article" date="2018" name="DNA Res.">
        <title>Multiple hybrid de novo genome assembly of finger millet, an orphan allotetraploid crop.</title>
        <authorList>
            <person name="Hatakeyama M."/>
            <person name="Aluri S."/>
            <person name="Balachadran M.T."/>
            <person name="Sivarajan S.R."/>
            <person name="Patrignani A."/>
            <person name="Gruter S."/>
            <person name="Poveda L."/>
            <person name="Shimizu-Inatsugi R."/>
            <person name="Baeten J."/>
            <person name="Francoijs K.J."/>
            <person name="Nataraja K.N."/>
            <person name="Reddy Y.A.N."/>
            <person name="Phadnis S."/>
            <person name="Ravikumar R.L."/>
            <person name="Schlapbach R."/>
            <person name="Sreeman S.M."/>
            <person name="Shimizu K.K."/>
        </authorList>
    </citation>
    <scope>NUCLEOTIDE SEQUENCE</scope>
</reference>
<dbReference type="PANTHER" id="PTHR43859">
    <property type="entry name" value="ACYL-ACTIVATING ENZYME"/>
    <property type="match status" value="1"/>
</dbReference>
<comment type="caution">
    <text evidence="4">The sequence shown here is derived from an EMBL/GenBank/DDBJ whole genome shotgun (WGS) entry which is preliminary data.</text>
</comment>
<dbReference type="InterPro" id="IPR042099">
    <property type="entry name" value="ANL_N_sf"/>
</dbReference>
<reference evidence="4" key="2">
    <citation type="submission" date="2021-12" db="EMBL/GenBank/DDBJ databases">
        <title>Resequencing data analysis of finger millet.</title>
        <authorList>
            <person name="Hatakeyama M."/>
            <person name="Aluri S."/>
            <person name="Balachadran M.T."/>
            <person name="Sivarajan S.R."/>
            <person name="Poveda L."/>
            <person name="Shimizu-Inatsugi R."/>
            <person name="Schlapbach R."/>
            <person name="Sreeman S.M."/>
            <person name="Shimizu K.K."/>
        </authorList>
    </citation>
    <scope>NUCLEOTIDE SEQUENCE</scope>
</reference>
<protein>
    <submittedName>
        <fullName evidence="4">Uncharacterized protein</fullName>
    </submittedName>
</protein>
<dbReference type="Gene3D" id="3.40.50.12780">
    <property type="entry name" value="N-terminal domain of ligase-like"/>
    <property type="match status" value="1"/>
</dbReference>
<organism evidence="4 5">
    <name type="scientific">Eleusine coracana subsp. coracana</name>
    <dbReference type="NCBI Taxonomy" id="191504"/>
    <lineage>
        <taxon>Eukaryota</taxon>
        <taxon>Viridiplantae</taxon>
        <taxon>Streptophyta</taxon>
        <taxon>Embryophyta</taxon>
        <taxon>Tracheophyta</taxon>
        <taxon>Spermatophyta</taxon>
        <taxon>Magnoliopsida</taxon>
        <taxon>Liliopsida</taxon>
        <taxon>Poales</taxon>
        <taxon>Poaceae</taxon>
        <taxon>PACMAD clade</taxon>
        <taxon>Chloridoideae</taxon>
        <taxon>Cynodonteae</taxon>
        <taxon>Eleusininae</taxon>
        <taxon>Eleusine</taxon>
    </lineage>
</organism>
<dbReference type="GO" id="GO:0016874">
    <property type="term" value="F:ligase activity"/>
    <property type="evidence" value="ECO:0007669"/>
    <property type="project" value="UniProtKB-KW"/>
</dbReference>
<sequence>MESPGKFFPVVAILLLLVVATDLAVPVQARSCVMESEKFKGLCISSDNCGNTLVRHTVFLLCHHVSSSLVEDPPRGGVPCRTCRHLDLHVQIENVDPEFAWVRRRPASEWDPIDGPELHVRHDLRTSAPKGVVHSHRDILVTMDFLIDPRRPMFLWSYPWGMAVVGGTNVCLLRVDAGSVYASIVRHKVDHVCGVPLVFKMLANYAAPEAALPG</sequence>